<dbReference type="EMBL" id="JAGIZQ010000007">
    <property type="protein sequence ID" value="KAH6617456.1"/>
    <property type="molecule type" value="Genomic_DNA"/>
</dbReference>
<name>A0ACB7NVC0_9PEZI</name>
<accession>A0ACB7NVC0</accession>
<proteinExistence type="predicted"/>
<gene>
    <name evidence="1" type="ORF">F5144DRAFT_596461</name>
</gene>
<evidence type="ECO:0000313" key="1">
    <source>
        <dbReference type="EMBL" id="KAH6617456.1"/>
    </source>
</evidence>
<reference evidence="1 2" key="1">
    <citation type="journal article" date="2021" name="Nat. Commun.">
        <title>Genetic determinants of endophytism in the Arabidopsis root mycobiome.</title>
        <authorList>
            <person name="Mesny F."/>
            <person name="Miyauchi S."/>
            <person name="Thiergart T."/>
            <person name="Pickel B."/>
            <person name="Atanasova L."/>
            <person name="Karlsson M."/>
            <person name="Huettel B."/>
            <person name="Barry K.W."/>
            <person name="Haridas S."/>
            <person name="Chen C."/>
            <person name="Bauer D."/>
            <person name="Andreopoulos W."/>
            <person name="Pangilinan J."/>
            <person name="LaButti K."/>
            <person name="Riley R."/>
            <person name="Lipzen A."/>
            <person name="Clum A."/>
            <person name="Drula E."/>
            <person name="Henrissat B."/>
            <person name="Kohler A."/>
            <person name="Grigoriev I.V."/>
            <person name="Martin F.M."/>
            <person name="Hacquard S."/>
        </authorList>
    </citation>
    <scope>NUCLEOTIDE SEQUENCE [LARGE SCALE GENOMIC DNA]</scope>
    <source>
        <strain evidence="1 2">MPI-SDFR-AT-0079</strain>
    </source>
</reference>
<keyword evidence="2" id="KW-1185">Reference proteome</keyword>
<protein>
    <submittedName>
        <fullName evidence="1">Uncharacterized protein</fullName>
    </submittedName>
</protein>
<dbReference type="Proteomes" id="UP000724584">
    <property type="component" value="Unassembled WGS sequence"/>
</dbReference>
<comment type="caution">
    <text evidence="1">The sequence shown here is derived from an EMBL/GenBank/DDBJ whole genome shotgun (WGS) entry which is preliminary data.</text>
</comment>
<evidence type="ECO:0000313" key="2">
    <source>
        <dbReference type="Proteomes" id="UP000724584"/>
    </source>
</evidence>
<organism evidence="1 2">
    <name type="scientific">Chaetomium tenue</name>
    <dbReference type="NCBI Taxonomy" id="1854479"/>
    <lineage>
        <taxon>Eukaryota</taxon>
        <taxon>Fungi</taxon>
        <taxon>Dikarya</taxon>
        <taxon>Ascomycota</taxon>
        <taxon>Pezizomycotina</taxon>
        <taxon>Sordariomycetes</taxon>
        <taxon>Sordariomycetidae</taxon>
        <taxon>Sordariales</taxon>
        <taxon>Chaetomiaceae</taxon>
        <taxon>Chaetomium</taxon>
    </lineage>
</organism>
<sequence length="1097" mass="120054">MVLLTAVILGIASLCQADIRWSGDTILVPGRIKNPKALAAANLCCISVNGGCCASSKPVCQPSGCCATGTTECANDPRTCKKPGETCCGNGYVCPSTKPVCSGGLCCPKDTTLCLNDPTICKELDEQCCGGGSLCPVWASCCGTGACCDPSNPEISQCCKGSSADKDTCCGEYEVCCDGWCCPESSTCSSTPGYCNVPVLEFGYVPNNIISDLVENTCLGIRRQIALGRPETTPNQQILTYYGPGSPNRELSDCRSSRGCCTGRTVPAGEPGAGDKATCDEYPFNSAIEGGADAHVACVDEHANSGGGDLIGQMVSGKHRGFKYALRVTGIDCTTVQESDVHGCNPAWEEDLAMPATTALMATDSNCLRIPATQKSTMATLSLSCGLFGRLRRRKRPAKNATSTSPVAVAPPAAPVQGPINLETLPAELRCLILGSIEELEDLKALVFASPVYHAQYLSRRIWFLRRILQNTLGNGNVLADAYATHASGLLRKNGPRSCTHPETLRLFMMQYSAHRSAPPEQLWTQTTTTEADPVGMAAFYLGVARPLLQPCATMFFTRLCSSLPVGPLSRTERTRLLRALYRYQTYCNLFGMGTTGEIKPVDVAKEERLMKFFCWFSPWEIQEIECIYILFRDKYEALFDVIKDDVAKDHPRFQGSERPWAPLGSFDLTSPYQRSNLREGTASRGLQSFLQVLQATEHEALVAAMQQHMTSHIDFMEDAMTWSAQNRRRHLYHPSPEDDAQRRRDPMPFLGDREGEGADAPPLAWVIMWRGQYKNEFGYAVKDRFKKWGLQILRGFHPTTGAPILEDTPNTPITLRHLLTHTVGLAYDIADPDITKWSAWISRTDTNLQHTLAGWTTPLKFTPGQGWQYGTAIDWAGQLVERITGRTLGAYLEETILRPLGMADTTLHSTSRPNIDKAGCTRRDPVTRSLEMSPLPVPLEPPVESAGAGLWMTARDHARMLQALLAISEGGEGGGVLKRETVDEMFRPQLDEVQRAALQDTVGRQHDTMMPEFPPGTVVQHGMGGIVNVEDVPGKRRAGSMQWMGMANSHWWIDRATGIAATLIVNIDPFPDDIVIKLYDELERAVYGELLAELRK</sequence>